<name>A0ABS5V8C3_9GAMM</name>
<feature type="chain" id="PRO_5045644019" description="Lipoprotein" evidence="1">
    <location>
        <begin position="20"/>
        <end position="151"/>
    </location>
</feature>
<keyword evidence="1" id="KW-0732">Signal</keyword>
<proteinExistence type="predicted"/>
<evidence type="ECO:0000313" key="2">
    <source>
        <dbReference type="EMBL" id="MBT1445906.1"/>
    </source>
</evidence>
<feature type="signal peptide" evidence="1">
    <location>
        <begin position="1"/>
        <end position="19"/>
    </location>
</feature>
<dbReference type="EMBL" id="JAHEPS010000007">
    <property type="protein sequence ID" value="MBT1445906.1"/>
    <property type="molecule type" value="Genomic_DNA"/>
</dbReference>
<evidence type="ECO:0000313" key="3">
    <source>
        <dbReference type="Proteomes" id="UP001195903"/>
    </source>
</evidence>
<keyword evidence="3" id="KW-1185">Reference proteome</keyword>
<organism evidence="2 3">
    <name type="scientific">Shewanella jiangmenensis</name>
    <dbReference type="NCBI Taxonomy" id="2837387"/>
    <lineage>
        <taxon>Bacteria</taxon>
        <taxon>Pseudomonadati</taxon>
        <taxon>Pseudomonadota</taxon>
        <taxon>Gammaproteobacteria</taxon>
        <taxon>Alteromonadales</taxon>
        <taxon>Shewanellaceae</taxon>
        <taxon>Shewanella</taxon>
    </lineage>
</organism>
<evidence type="ECO:0008006" key="4">
    <source>
        <dbReference type="Google" id="ProtNLM"/>
    </source>
</evidence>
<dbReference type="Proteomes" id="UP001195903">
    <property type="component" value="Unassembled WGS sequence"/>
</dbReference>
<sequence>MLGKRVLLIMSVVLNAVFAVGCDQNQISATPRADETDLCNFHQGPCRVSVGDNIISLELSPSDAPSEKPLTFKVKLSNAPTNLDSRIEGRDMFMGVIPVNWTETGENTFQASAIYGSCSSDYMIWRLWLSITDKEGNTQQTWFDFKADNSR</sequence>
<dbReference type="RefSeq" id="WP_214508110.1">
    <property type="nucleotide sequence ID" value="NZ_JAHEPS010000007.1"/>
</dbReference>
<comment type="caution">
    <text evidence="2">The sequence shown here is derived from an EMBL/GenBank/DDBJ whole genome shotgun (WGS) entry which is preliminary data.</text>
</comment>
<evidence type="ECO:0000256" key="1">
    <source>
        <dbReference type="SAM" id="SignalP"/>
    </source>
</evidence>
<reference evidence="2 3" key="1">
    <citation type="submission" date="2021-05" db="EMBL/GenBank/DDBJ databases">
        <title>Shewanella sp. JM162201.</title>
        <authorList>
            <person name="Xu S."/>
            <person name="Li A."/>
        </authorList>
    </citation>
    <scope>NUCLEOTIDE SEQUENCE [LARGE SCALE GENOMIC DNA]</scope>
    <source>
        <strain evidence="2 3">JM162201</strain>
    </source>
</reference>
<dbReference type="PROSITE" id="PS51257">
    <property type="entry name" value="PROKAR_LIPOPROTEIN"/>
    <property type="match status" value="1"/>
</dbReference>
<accession>A0ABS5V8C3</accession>
<gene>
    <name evidence="2" type="ORF">KJI95_15485</name>
</gene>
<protein>
    <recommendedName>
        <fullName evidence="4">Lipoprotein</fullName>
    </recommendedName>
</protein>